<gene>
    <name evidence="1" type="ORF">BGW36DRAFT_403948</name>
</gene>
<evidence type="ECO:0000313" key="1">
    <source>
        <dbReference type="EMBL" id="KAH8703589.1"/>
    </source>
</evidence>
<protein>
    <submittedName>
        <fullName evidence="1">Uncharacterized protein</fullName>
    </submittedName>
</protein>
<evidence type="ECO:0000313" key="2">
    <source>
        <dbReference type="Proteomes" id="UP001201262"/>
    </source>
</evidence>
<name>A0AAD4KZQ9_9EURO</name>
<proteinExistence type="predicted"/>
<dbReference type="RefSeq" id="XP_046076607.1">
    <property type="nucleotide sequence ID" value="XM_046218912.1"/>
</dbReference>
<keyword evidence="2" id="KW-1185">Reference proteome</keyword>
<dbReference type="AlphaFoldDB" id="A0AAD4KZQ9"/>
<dbReference type="EMBL" id="JAJTJA010000002">
    <property type="protein sequence ID" value="KAH8703589.1"/>
    <property type="molecule type" value="Genomic_DNA"/>
</dbReference>
<sequence length="300" mass="34531">MPNPFALPPTRVPSQETVDPDSITFEDRQKLRVLQPYEASDRFCRARTGLGIEELVQKAAQTDDLSELEARIVTGGTAWLMDDGDKEMTDIIFWPADVRQTYYAAVEAILTETERQARFNAQQAYKRYSEEKSKAFNKLSDADRNNIKRACRIPWVANLEDRTEKSWDYFRALRNQGKVEPGLRQDTFLFADTPAIQYAKDHCPLPERGYMIAVDASYSVEKLPHYIDGFTGSVRVALTSVLTTFYACLIPRGGFEDELPSSNMRHMQTWDVIYRKSKYDHKDGIYPPTAFLNQEWDLNI</sequence>
<accession>A0AAD4KZQ9</accession>
<comment type="caution">
    <text evidence="1">The sequence shown here is derived from an EMBL/GenBank/DDBJ whole genome shotgun (WGS) entry which is preliminary data.</text>
</comment>
<organism evidence="1 2">
    <name type="scientific">Talaromyces proteolyticus</name>
    <dbReference type="NCBI Taxonomy" id="1131652"/>
    <lineage>
        <taxon>Eukaryota</taxon>
        <taxon>Fungi</taxon>
        <taxon>Dikarya</taxon>
        <taxon>Ascomycota</taxon>
        <taxon>Pezizomycotina</taxon>
        <taxon>Eurotiomycetes</taxon>
        <taxon>Eurotiomycetidae</taxon>
        <taxon>Eurotiales</taxon>
        <taxon>Trichocomaceae</taxon>
        <taxon>Talaromyces</taxon>
        <taxon>Talaromyces sect. Bacilispori</taxon>
    </lineage>
</organism>
<reference evidence="1" key="1">
    <citation type="submission" date="2021-12" db="EMBL/GenBank/DDBJ databases">
        <title>Convergent genome expansion in fungi linked to evolution of root-endophyte symbiosis.</title>
        <authorList>
            <consortium name="DOE Joint Genome Institute"/>
            <person name="Ke Y.-H."/>
            <person name="Bonito G."/>
            <person name="Liao H.-L."/>
            <person name="Looney B."/>
            <person name="Rojas-Flechas A."/>
            <person name="Nash J."/>
            <person name="Hameed K."/>
            <person name="Schadt C."/>
            <person name="Martin F."/>
            <person name="Crous P.W."/>
            <person name="Miettinen O."/>
            <person name="Magnuson J.K."/>
            <person name="Labbe J."/>
            <person name="Jacobson D."/>
            <person name="Doktycz M.J."/>
            <person name="Veneault-Fourrey C."/>
            <person name="Kuo A."/>
            <person name="Mondo S."/>
            <person name="Calhoun S."/>
            <person name="Riley R."/>
            <person name="Ohm R."/>
            <person name="LaButti K."/>
            <person name="Andreopoulos B."/>
            <person name="Pangilinan J."/>
            <person name="Nolan M."/>
            <person name="Tritt A."/>
            <person name="Clum A."/>
            <person name="Lipzen A."/>
            <person name="Daum C."/>
            <person name="Barry K."/>
            <person name="Grigoriev I.V."/>
            <person name="Vilgalys R."/>
        </authorList>
    </citation>
    <scope>NUCLEOTIDE SEQUENCE</scope>
    <source>
        <strain evidence="1">PMI_201</strain>
    </source>
</reference>
<dbReference type="Proteomes" id="UP001201262">
    <property type="component" value="Unassembled WGS sequence"/>
</dbReference>
<dbReference type="GeneID" id="70249199"/>